<dbReference type="GO" id="GO:0031419">
    <property type="term" value="F:cobalamin binding"/>
    <property type="evidence" value="ECO:0007669"/>
    <property type="project" value="InterPro"/>
</dbReference>
<dbReference type="Proteomes" id="UP000244066">
    <property type="component" value="Unassembled WGS sequence"/>
</dbReference>
<dbReference type="Gene3D" id="3.40.50.280">
    <property type="entry name" value="Cobalamin-binding domain"/>
    <property type="match status" value="1"/>
</dbReference>
<dbReference type="InterPro" id="IPR023404">
    <property type="entry name" value="rSAM_horseshoe"/>
</dbReference>
<evidence type="ECO:0000256" key="7">
    <source>
        <dbReference type="ARBA" id="ARBA00023014"/>
    </source>
</evidence>
<dbReference type="SUPFAM" id="SSF102114">
    <property type="entry name" value="Radical SAM enzymes"/>
    <property type="match status" value="1"/>
</dbReference>
<gene>
    <name evidence="9" type="ORF">B9J98_06750</name>
</gene>
<name>A0A2R7Y1Y7_9ARCH</name>
<dbReference type="AlphaFoldDB" id="A0A2R7Y1Y7"/>
<evidence type="ECO:0000313" key="9">
    <source>
        <dbReference type="EMBL" id="PUA31367.1"/>
    </source>
</evidence>
<dbReference type="GO" id="GO:0003824">
    <property type="term" value="F:catalytic activity"/>
    <property type="evidence" value="ECO:0007669"/>
    <property type="project" value="InterPro"/>
</dbReference>
<reference evidence="9 10" key="1">
    <citation type="submission" date="2017-04" db="EMBL/GenBank/DDBJ databases">
        <title>Draft Aigarchaeota genome from a New Zealand hot spring.</title>
        <authorList>
            <person name="Reysenbach A.-L."/>
            <person name="Donaho J.A."/>
            <person name="Gerhart J."/>
            <person name="Kelley J.F."/>
            <person name="Kouba K."/>
            <person name="Podar M."/>
            <person name="Stott M."/>
        </authorList>
    </citation>
    <scope>NUCLEOTIDE SEQUENCE [LARGE SCALE GENOMIC DNA]</scope>
    <source>
        <strain evidence="9">NZ13_MG1</strain>
    </source>
</reference>
<keyword evidence="2" id="KW-0489">Methyltransferase</keyword>
<keyword evidence="4" id="KW-0949">S-adenosyl-L-methionine</keyword>
<dbReference type="PANTHER" id="PTHR43409:SF7">
    <property type="entry name" value="BLL1977 PROTEIN"/>
    <property type="match status" value="1"/>
</dbReference>
<evidence type="ECO:0000256" key="4">
    <source>
        <dbReference type="ARBA" id="ARBA00022691"/>
    </source>
</evidence>
<dbReference type="InterPro" id="IPR051198">
    <property type="entry name" value="BchE-like"/>
</dbReference>
<dbReference type="Pfam" id="PF04055">
    <property type="entry name" value="Radical_SAM"/>
    <property type="match status" value="1"/>
</dbReference>
<dbReference type="Pfam" id="PF02310">
    <property type="entry name" value="B12-binding"/>
    <property type="match status" value="1"/>
</dbReference>
<comment type="cofactor">
    <cofactor evidence="1">
        <name>[4Fe-4S] cluster</name>
        <dbReference type="ChEBI" id="CHEBI:49883"/>
    </cofactor>
</comment>
<feature type="domain" description="B12-binding" evidence="8">
    <location>
        <begin position="28"/>
        <end position="164"/>
    </location>
</feature>
<comment type="caution">
    <text evidence="9">The sequence shown here is derived from an EMBL/GenBank/DDBJ whole genome shotgun (WGS) entry which is preliminary data.</text>
</comment>
<keyword evidence="7" id="KW-0411">Iron-sulfur</keyword>
<dbReference type="SFLD" id="SFLDG01082">
    <property type="entry name" value="B12-binding_domain_containing"/>
    <property type="match status" value="1"/>
</dbReference>
<dbReference type="InterPro" id="IPR007197">
    <property type="entry name" value="rSAM"/>
</dbReference>
<keyword evidence="3" id="KW-0808">Transferase</keyword>
<dbReference type="InterPro" id="IPR006158">
    <property type="entry name" value="Cobalamin-bd"/>
</dbReference>
<evidence type="ECO:0000256" key="5">
    <source>
        <dbReference type="ARBA" id="ARBA00022723"/>
    </source>
</evidence>
<evidence type="ECO:0000256" key="3">
    <source>
        <dbReference type="ARBA" id="ARBA00022679"/>
    </source>
</evidence>
<dbReference type="GO" id="GO:0046872">
    <property type="term" value="F:metal ion binding"/>
    <property type="evidence" value="ECO:0007669"/>
    <property type="project" value="UniProtKB-KW"/>
</dbReference>
<evidence type="ECO:0000256" key="1">
    <source>
        <dbReference type="ARBA" id="ARBA00001966"/>
    </source>
</evidence>
<dbReference type="Gene3D" id="3.80.30.20">
    <property type="entry name" value="tm_1862 like domain"/>
    <property type="match status" value="1"/>
</dbReference>
<dbReference type="EMBL" id="NDWU01000019">
    <property type="protein sequence ID" value="PUA31367.1"/>
    <property type="molecule type" value="Genomic_DNA"/>
</dbReference>
<dbReference type="SFLD" id="SFLDS00029">
    <property type="entry name" value="Radical_SAM"/>
    <property type="match status" value="1"/>
</dbReference>
<protein>
    <recommendedName>
        <fullName evidence="8">B12-binding domain-containing protein</fullName>
    </recommendedName>
</protein>
<dbReference type="PROSITE" id="PS51332">
    <property type="entry name" value="B12_BINDING"/>
    <property type="match status" value="1"/>
</dbReference>
<dbReference type="InterPro" id="IPR058240">
    <property type="entry name" value="rSAM_sf"/>
</dbReference>
<dbReference type="SMART" id="SM00729">
    <property type="entry name" value="Elp3"/>
    <property type="match status" value="1"/>
</dbReference>
<accession>A0A2R7Y1Y7</accession>
<evidence type="ECO:0000259" key="8">
    <source>
        <dbReference type="PROSITE" id="PS51332"/>
    </source>
</evidence>
<proteinExistence type="predicted"/>
<sequence length="549" mass="62901">MKRYDAVFLHPPAIYDFRERPTFPGPIAYTVTESTEQFIIPPIGMLSIAEYLDRHGYRVVVENIGERMVQDKNFDVEGHIKGIEGSVYAIDLHWCVHAQGAIELAKLCKRLHPDSVIVLGGLTATRFHEEIIRKYEFVDVVIRGEAEKTFLELMNALDRGQKNMSVGNATLRVNGRPVVGPSAAPSESIDEFDFTRLDLLVPKSILFSKSRPPYCAHWSIPVCRGCVENCVTCGGSAYACARLLGRSRPSFRRPERIMEDLERLAEQGVKAVFLFQDPRMGGKRYWESLLSTLRKNGLPIDHLTLELFRPADAEYVKALAGLGVSVTLTISPESGVDHVRMAHGRNYTNAELIKTIEVCQENRVPLLVFFMLALAEDNYDTVKETWKLWEKICMMDQEARSEEYPITVNYGFGPMILLDPGSLAFDNPSSYGYRMLSNTLEGHIKQMEQPSWHQWINYETKYLRRDEIAKLILDTVEYSISLREKYGIYDRTTAFVEKFCYVDLSRLIMKEVDKIAELKDEKEKDTRLRLLQDKVREYFTKLGERAHAL</sequence>
<dbReference type="InterPro" id="IPR034466">
    <property type="entry name" value="Methyltransferase_Class_B"/>
</dbReference>
<evidence type="ECO:0000313" key="10">
    <source>
        <dbReference type="Proteomes" id="UP000244066"/>
    </source>
</evidence>
<dbReference type="CDD" id="cd02068">
    <property type="entry name" value="radical_SAM_B12_BD"/>
    <property type="match status" value="1"/>
</dbReference>
<evidence type="ECO:0000256" key="6">
    <source>
        <dbReference type="ARBA" id="ARBA00023004"/>
    </source>
</evidence>
<organism evidence="9 10">
    <name type="scientific">Candidatus Terraquivivens tikiterensis</name>
    <dbReference type="NCBI Taxonomy" id="1980982"/>
    <lineage>
        <taxon>Archaea</taxon>
        <taxon>Nitrososphaerota</taxon>
        <taxon>Candidatus Wolframiiraptoraceae</taxon>
        <taxon>Candidatus Terraquivivens</taxon>
    </lineage>
</organism>
<keyword evidence="5" id="KW-0479">Metal-binding</keyword>
<dbReference type="PANTHER" id="PTHR43409">
    <property type="entry name" value="ANAEROBIC MAGNESIUM-PROTOPORPHYRIN IX MONOMETHYL ESTER CYCLASE-RELATED"/>
    <property type="match status" value="1"/>
</dbReference>
<keyword evidence="6" id="KW-0408">Iron</keyword>
<dbReference type="SFLD" id="SFLDG01123">
    <property type="entry name" value="methyltransferase_(Class_B)"/>
    <property type="match status" value="1"/>
</dbReference>
<dbReference type="GO" id="GO:0051539">
    <property type="term" value="F:4 iron, 4 sulfur cluster binding"/>
    <property type="evidence" value="ECO:0007669"/>
    <property type="project" value="UniProtKB-KW"/>
</dbReference>
<evidence type="ECO:0000256" key="2">
    <source>
        <dbReference type="ARBA" id="ARBA00022603"/>
    </source>
</evidence>
<dbReference type="InterPro" id="IPR006638">
    <property type="entry name" value="Elp3/MiaA/NifB-like_rSAM"/>
</dbReference>